<dbReference type="GO" id="GO:0031267">
    <property type="term" value="F:small GTPase binding"/>
    <property type="evidence" value="ECO:0007669"/>
    <property type="project" value="InterPro"/>
</dbReference>
<organism evidence="9 10">
    <name type="scientific">Gadus morhua</name>
    <name type="common">Atlantic cod</name>
    <dbReference type="NCBI Taxonomy" id="8049"/>
    <lineage>
        <taxon>Eukaryota</taxon>
        <taxon>Metazoa</taxon>
        <taxon>Chordata</taxon>
        <taxon>Craniata</taxon>
        <taxon>Vertebrata</taxon>
        <taxon>Euteleostomi</taxon>
        <taxon>Actinopterygii</taxon>
        <taxon>Neopterygii</taxon>
        <taxon>Teleostei</taxon>
        <taxon>Neoteleostei</taxon>
        <taxon>Acanthomorphata</taxon>
        <taxon>Zeiogadaria</taxon>
        <taxon>Gadariae</taxon>
        <taxon>Gadiformes</taxon>
        <taxon>Gadoidei</taxon>
        <taxon>Gadidae</taxon>
        <taxon>Gadus</taxon>
    </lineage>
</organism>
<dbReference type="AlphaFoldDB" id="A0A8C5CK83"/>
<feature type="region of interest" description="Disordered" evidence="7">
    <location>
        <begin position="263"/>
        <end position="314"/>
    </location>
</feature>
<sequence length="526" mass="58720">MGRRLDLSGLTDQEAEHVLKVVQRDMRLRQTEEERLSEMKQDLAEEGSRCSLLSKQQLFNQHCCIRCCAPFTFLLNPRRRCLDCQYNVCKGCRTYCQRDGAWLCSACQKGRVLRTRSLEWYYNNVKSRFKSFGSAKVLKTLYRKHIDERGSLSLSDLRESSVQEGSNDNDDSVCGSDSAFYKQSEGHSMADTLTVALRVAEEAIEEAISKAEEFSDSLEKQNEARYLRDHKEDLIEELATTIVHKIIQRRKRSVMQSEYDFVWPQPAPPPAPPLAPPPAPPSELRSRSAFSLTSDDSPQKGPEDQTGVGGFPEYASLKREAKATALPSWKSVDRLDNSSASSVLQSPDGNWMALQSSQLSRPSLLTKRKSLVFSALEKESGVVSAYDEMDDDDVWDANGDEGGWGAALHQFRRKLSDETQFTASQPDPEWTFTPTSPPSGRRSDSETLNSDPEAPGCARPGTKQPSPKQHPRPLKKRGPPTNHHLGGHQDGGGYLHQEGGGYLHQEGGGYQLPPEALDVNFNPKVT</sequence>
<keyword evidence="3" id="KW-0479">Metal-binding</keyword>
<dbReference type="Pfam" id="PF04698">
    <property type="entry name" value="Rab_eff_C"/>
    <property type="match status" value="1"/>
</dbReference>
<keyword evidence="5" id="KW-0862">Zinc</keyword>
<evidence type="ECO:0000256" key="5">
    <source>
        <dbReference type="ARBA" id="ARBA00022833"/>
    </source>
</evidence>
<dbReference type="InterPro" id="IPR006788">
    <property type="entry name" value="Myrip/Melanophilin"/>
</dbReference>
<proteinExistence type="predicted"/>
<evidence type="ECO:0000313" key="9">
    <source>
        <dbReference type="Ensembl" id="ENSGMOP00000061925.1"/>
    </source>
</evidence>
<dbReference type="Pfam" id="PF02318">
    <property type="entry name" value="FYVE_2"/>
    <property type="match status" value="1"/>
</dbReference>
<evidence type="ECO:0000256" key="7">
    <source>
        <dbReference type="SAM" id="MobiDB-lite"/>
    </source>
</evidence>
<evidence type="ECO:0000313" key="10">
    <source>
        <dbReference type="Proteomes" id="UP000694546"/>
    </source>
</evidence>
<dbReference type="GO" id="GO:0030864">
    <property type="term" value="C:cortical actin cytoskeleton"/>
    <property type="evidence" value="ECO:0007669"/>
    <property type="project" value="TreeGrafter"/>
</dbReference>
<dbReference type="FunFam" id="3.30.40.10:FF:000018">
    <property type="entry name" value="Synaptotagmin-like 5, isoform CRA_a"/>
    <property type="match status" value="1"/>
</dbReference>
<accession>A0A8C5CK83</accession>
<feature type="domain" description="RabBD" evidence="8">
    <location>
        <begin position="4"/>
        <end position="124"/>
    </location>
</feature>
<keyword evidence="6" id="KW-0175">Coiled coil</keyword>
<feature type="compositionally biased region" description="Pro residues" evidence="7">
    <location>
        <begin position="265"/>
        <end position="281"/>
    </location>
</feature>
<dbReference type="GO" id="GO:0048471">
    <property type="term" value="C:perinuclear region of cytoplasm"/>
    <property type="evidence" value="ECO:0007669"/>
    <property type="project" value="UniProtKB-SubCell"/>
</dbReference>
<evidence type="ECO:0000256" key="1">
    <source>
        <dbReference type="ARBA" id="ARBA00004556"/>
    </source>
</evidence>
<dbReference type="InterPro" id="IPR010911">
    <property type="entry name" value="Rab_BD"/>
</dbReference>
<dbReference type="PANTHER" id="PTHR14555:SF6">
    <property type="entry name" value="RAB EFFECTOR MYRIP"/>
    <property type="match status" value="1"/>
</dbReference>
<dbReference type="InterPro" id="IPR013083">
    <property type="entry name" value="Znf_RING/FYVE/PHD"/>
</dbReference>
<dbReference type="GO" id="GO:0008270">
    <property type="term" value="F:zinc ion binding"/>
    <property type="evidence" value="ECO:0007669"/>
    <property type="project" value="UniProtKB-KW"/>
</dbReference>
<keyword evidence="4" id="KW-0863">Zinc-finger</keyword>
<dbReference type="InterPro" id="IPR051745">
    <property type="entry name" value="Intracell_Transport_Effector"/>
</dbReference>
<dbReference type="PROSITE" id="PS50916">
    <property type="entry name" value="RABBD"/>
    <property type="match status" value="1"/>
</dbReference>
<evidence type="ECO:0000256" key="6">
    <source>
        <dbReference type="SAM" id="Coils"/>
    </source>
</evidence>
<reference evidence="9" key="2">
    <citation type="submission" date="2025-09" db="UniProtKB">
        <authorList>
            <consortium name="Ensembl"/>
        </authorList>
    </citation>
    <scope>IDENTIFICATION</scope>
</reference>
<comment type="subcellular location">
    <subcellularLocation>
        <location evidence="1">Cytoplasm</location>
        <location evidence="1">Perinuclear region</location>
    </subcellularLocation>
</comment>
<dbReference type="InterPro" id="IPR011011">
    <property type="entry name" value="Znf_FYVE_PHD"/>
</dbReference>
<dbReference type="Ensembl" id="ENSGMOT00000034487.1">
    <property type="protein sequence ID" value="ENSGMOP00000061925.1"/>
    <property type="gene ID" value="ENSGMOG00000027695.1"/>
</dbReference>
<name>A0A8C5CK83_GADMO</name>
<dbReference type="InterPro" id="IPR041282">
    <property type="entry name" value="FYVE_2"/>
</dbReference>
<evidence type="ECO:0000256" key="2">
    <source>
        <dbReference type="ARBA" id="ARBA00022490"/>
    </source>
</evidence>
<evidence type="ECO:0000259" key="8">
    <source>
        <dbReference type="PROSITE" id="PS50916"/>
    </source>
</evidence>
<evidence type="ECO:0000256" key="3">
    <source>
        <dbReference type="ARBA" id="ARBA00022723"/>
    </source>
</evidence>
<feature type="region of interest" description="Disordered" evidence="7">
    <location>
        <begin position="328"/>
        <end position="348"/>
    </location>
</feature>
<evidence type="ECO:0000256" key="4">
    <source>
        <dbReference type="ARBA" id="ARBA00022771"/>
    </source>
</evidence>
<keyword evidence="2" id="KW-0963">Cytoplasm</keyword>
<feature type="compositionally biased region" description="Basic residues" evidence="7">
    <location>
        <begin position="469"/>
        <end position="478"/>
    </location>
</feature>
<dbReference type="Gene3D" id="3.30.40.10">
    <property type="entry name" value="Zinc/RING finger domain, C3HC4 (zinc finger)"/>
    <property type="match status" value="1"/>
</dbReference>
<feature type="compositionally biased region" description="Polar residues" evidence="7">
    <location>
        <begin position="337"/>
        <end position="348"/>
    </location>
</feature>
<dbReference type="GO" id="GO:0006886">
    <property type="term" value="P:intracellular protein transport"/>
    <property type="evidence" value="ECO:0007669"/>
    <property type="project" value="InterPro"/>
</dbReference>
<reference evidence="9" key="1">
    <citation type="submission" date="2025-08" db="UniProtKB">
        <authorList>
            <consortium name="Ensembl"/>
        </authorList>
    </citation>
    <scope>IDENTIFICATION</scope>
</reference>
<protein>
    <recommendedName>
        <fullName evidence="8">RabBD domain-containing protein</fullName>
    </recommendedName>
</protein>
<dbReference type="GeneTree" id="ENSGT00950000183138"/>
<dbReference type="SUPFAM" id="SSF57903">
    <property type="entry name" value="FYVE/PHD zinc finger"/>
    <property type="match status" value="1"/>
</dbReference>
<feature type="region of interest" description="Disordered" evidence="7">
    <location>
        <begin position="417"/>
        <end position="526"/>
    </location>
</feature>
<dbReference type="PANTHER" id="PTHR14555">
    <property type="entry name" value="MYELIN-ASSOCIATED OLIGODENDROCYTIC BASIC PROTEIN MOBP -RELATED"/>
    <property type="match status" value="1"/>
</dbReference>
<dbReference type="GO" id="GO:0003779">
    <property type="term" value="F:actin binding"/>
    <property type="evidence" value="ECO:0007669"/>
    <property type="project" value="TreeGrafter"/>
</dbReference>
<keyword evidence="10" id="KW-1185">Reference proteome</keyword>
<dbReference type="GO" id="GO:0017022">
    <property type="term" value="F:myosin binding"/>
    <property type="evidence" value="ECO:0007669"/>
    <property type="project" value="TreeGrafter"/>
</dbReference>
<dbReference type="Proteomes" id="UP000694546">
    <property type="component" value="Chromosome 23"/>
</dbReference>
<feature type="coiled-coil region" evidence="6">
    <location>
        <begin position="190"/>
        <end position="224"/>
    </location>
</feature>
<feature type="compositionally biased region" description="Gly residues" evidence="7">
    <location>
        <begin position="488"/>
        <end position="510"/>
    </location>
</feature>